<comment type="caution">
    <text evidence="4">The sequence shown here is derived from an EMBL/GenBank/DDBJ whole genome shotgun (WGS) entry which is preliminary data.</text>
</comment>
<organism evidence="4 5">
    <name type="scientific">Heterodermia speciosa</name>
    <dbReference type="NCBI Taxonomy" id="116794"/>
    <lineage>
        <taxon>Eukaryota</taxon>
        <taxon>Fungi</taxon>
        <taxon>Dikarya</taxon>
        <taxon>Ascomycota</taxon>
        <taxon>Pezizomycotina</taxon>
        <taxon>Lecanoromycetes</taxon>
        <taxon>OSLEUM clade</taxon>
        <taxon>Lecanoromycetidae</taxon>
        <taxon>Caliciales</taxon>
        <taxon>Physciaceae</taxon>
        <taxon>Heterodermia</taxon>
    </lineage>
</organism>
<name>A0A8H3ICK0_9LECA</name>
<dbReference type="PANTHER" id="PTHR43094:SF1">
    <property type="entry name" value="AMINOTRANSFERASE CLASS-III"/>
    <property type="match status" value="1"/>
</dbReference>
<evidence type="ECO:0000256" key="3">
    <source>
        <dbReference type="RuleBase" id="RU003560"/>
    </source>
</evidence>
<reference evidence="4" key="1">
    <citation type="submission" date="2021-03" db="EMBL/GenBank/DDBJ databases">
        <authorList>
            <person name="Tagirdzhanova G."/>
        </authorList>
    </citation>
    <scope>NUCLEOTIDE SEQUENCE</scope>
</reference>
<evidence type="ECO:0000256" key="1">
    <source>
        <dbReference type="ARBA" id="ARBA00008954"/>
    </source>
</evidence>
<proteinExistence type="inferred from homology"/>
<sequence>MGSITETRSEAYLYKHAHSNDSYLTVEAGSGLYLKLSDGREILDATGGAAVSAIGHGNKRVQKAIVAQLEQVEYCYPGFFKTACAQQLADHLVKSTNGKMVRAAFLGSGMKLLSKGARYIDISNRTVGSEAMEAAMKLARQYFLELSAETPRYRFIAREGSWHGATIGTLAIGDFKARKWPFEALLSDNISRVSACNPYRGMKTGETSTDYISRLAQELEDEFQRVGPDTVCAFIAEPMVGTTLGCVTALPGYFQAIRDVCDRHGALLIFDEVMCGMGRTGTLHAWEQEGVVPDIQAIGKALGAGYAPISALLVNERVIAGLKQGGGDFSHGQTYQSYPASCAAALEVQKIVEEEDLLANVRRMGHYLGSLLHDRLDSHPNVGNIRGRGLFWAIEFVADKISKTPLDSRLGVAKRLSSTGLKEGYDISLFSASGSADGWHGDHVLLAPPYTISANDVEEIVKRVCRVIETIFDDLGGKSKIINGYGKANGCDSVEVVNGVGH</sequence>
<dbReference type="Gene3D" id="3.40.640.10">
    <property type="entry name" value="Type I PLP-dependent aspartate aminotransferase-like (Major domain)"/>
    <property type="match status" value="1"/>
</dbReference>
<keyword evidence="2 3" id="KW-0663">Pyridoxal phosphate</keyword>
<dbReference type="GO" id="GO:0005829">
    <property type="term" value="C:cytosol"/>
    <property type="evidence" value="ECO:0007669"/>
    <property type="project" value="TreeGrafter"/>
</dbReference>
<dbReference type="NCBIfam" id="NF005685">
    <property type="entry name" value="PRK07483.1"/>
    <property type="match status" value="1"/>
</dbReference>
<dbReference type="InterPro" id="IPR015421">
    <property type="entry name" value="PyrdxlP-dep_Trfase_major"/>
</dbReference>
<dbReference type="Pfam" id="PF00202">
    <property type="entry name" value="Aminotran_3"/>
    <property type="match status" value="1"/>
</dbReference>
<dbReference type="Gene3D" id="3.90.1150.10">
    <property type="entry name" value="Aspartate Aminotransferase, domain 1"/>
    <property type="match status" value="1"/>
</dbReference>
<protein>
    <recommendedName>
        <fullName evidence="6">Aminotransferase</fullName>
    </recommendedName>
</protein>
<dbReference type="OrthoDB" id="5419315at2759"/>
<comment type="similarity">
    <text evidence="1 3">Belongs to the class-III pyridoxal-phosphate-dependent aminotransferase family.</text>
</comment>
<dbReference type="PANTHER" id="PTHR43094">
    <property type="entry name" value="AMINOTRANSFERASE"/>
    <property type="match status" value="1"/>
</dbReference>
<evidence type="ECO:0008006" key="6">
    <source>
        <dbReference type="Google" id="ProtNLM"/>
    </source>
</evidence>
<dbReference type="InterPro" id="IPR005814">
    <property type="entry name" value="Aminotrans_3"/>
</dbReference>
<dbReference type="Proteomes" id="UP000664521">
    <property type="component" value="Unassembled WGS sequence"/>
</dbReference>
<dbReference type="SUPFAM" id="SSF53383">
    <property type="entry name" value="PLP-dependent transferases"/>
    <property type="match status" value="1"/>
</dbReference>
<dbReference type="InterPro" id="IPR015422">
    <property type="entry name" value="PyrdxlP-dep_Trfase_small"/>
</dbReference>
<dbReference type="InterPro" id="IPR015424">
    <property type="entry name" value="PyrdxlP-dep_Trfase"/>
</dbReference>
<accession>A0A8H3ICK0</accession>
<dbReference type="CDD" id="cd00610">
    <property type="entry name" value="OAT_like"/>
    <property type="match status" value="1"/>
</dbReference>
<evidence type="ECO:0000256" key="2">
    <source>
        <dbReference type="ARBA" id="ARBA00022898"/>
    </source>
</evidence>
<evidence type="ECO:0000313" key="5">
    <source>
        <dbReference type="Proteomes" id="UP000664521"/>
    </source>
</evidence>
<dbReference type="GO" id="GO:0008483">
    <property type="term" value="F:transaminase activity"/>
    <property type="evidence" value="ECO:0007669"/>
    <property type="project" value="InterPro"/>
</dbReference>
<gene>
    <name evidence="4" type="ORF">HETSPECPRED_005238</name>
</gene>
<dbReference type="EMBL" id="CAJPDS010000032">
    <property type="protein sequence ID" value="CAF9923092.1"/>
    <property type="molecule type" value="Genomic_DNA"/>
</dbReference>
<dbReference type="AlphaFoldDB" id="A0A8H3ICK0"/>
<keyword evidence="5" id="KW-1185">Reference proteome</keyword>
<evidence type="ECO:0000313" key="4">
    <source>
        <dbReference type="EMBL" id="CAF9923092.1"/>
    </source>
</evidence>
<dbReference type="GO" id="GO:0030170">
    <property type="term" value="F:pyridoxal phosphate binding"/>
    <property type="evidence" value="ECO:0007669"/>
    <property type="project" value="InterPro"/>
</dbReference>